<feature type="compositionally biased region" description="Low complexity" evidence="1">
    <location>
        <begin position="196"/>
        <end position="205"/>
    </location>
</feature>
<feature type="region of interest" description="Disordered" evidence="1">
    <location>
        <begin position="1"/>
        <end position="98"/>
    </location>
</feature>
<dbReference type="AlphaFoldDB" id="A0A6C0K2N1"/>
<dbReference type="EMBL" id="MN740753">
    <property type="protein sequence ID" value="QHU10324.1"/>
    <property type="molecule type" value="Genomic_DNA"/>
</dbReference>
<sequence length="292" mass="31110">MAKSKSQKKQQQKQQQSGGAGAADNALKVFGDSNSQHAVSNKDNTIAMNGSVPTMKGGKRVGGFTPPKVNGEPEDNYTSEVEFTPNSDGTTPVGDANKPTMLESVNKSVKGFFGVGDKQDVPNESMGGGKQSKKQLRKTIKKQLQQLKKGGASLSFSEYSPASQSGASSQTATVTATQQTNAAQQTTEGMRHHSSGSRGASASYRGGQGKQGVNAVLKGLDKVGDKLSKQQLQQLNQQLDKLQHQQGGVGLSEIVVPLVLIYASQKYSQGKTVKNKSKSMRKSMRKYQQLSK</sequence>
<feature type="compositionally biased region" description="Basic residues" evidence="1">
    <location>
        <begin position="1"/>
        <end position="11"/>
    </location>
</feature>
<organism evidence="2">
    <name type="scientific">viral metagenome</name>
    <dbReference type="NCBI Taxonomy" id="1070528"/>
    <lineage>
        <taxon>unclassified sequences</taxon>
        <taxon>metagenomes</taxon>
        <taxon>organismal metagenomes</taxon>
    </lineage>
</organism>
<accession>A0A6C0K2N1</accession>
<feature type="compositionally biased region" description="Basic residues" evidence="1">
    <location>
        <begin position="273"/>
        <end position="285"/>
    </location>
</feature>
<protein>
    <submittedName>
        <fullName evidence="2">Uncharacterized protein</fullName>
    </submittedName>
</protein>
<name>A0A6C0K2N1_9ZZZZ</name>
<feature type="compositionally biased region" description="Polar residues" evidence="1">
    <location>
        <begin position="78"/>
        <end position="90"/>
    </location>
</feature>
<proteinExistence type="predicted"/>
<feature type="compositionally biased region" description="Polar residues" evidence="1">
    <location>
        <begin position="32"/>
        <end position="52"/>
    </location>
</feature>
<feature type="region of interest" description="Disordered" evidence="1">
    <location>
        <begin position="268"/>
        <end position="292"/>
    </location>
</feature>
<feature type="region of interest" description="Disordered" evidence="1">
    <location>
        <begin position="112"/>
        <end position="217"/>
    </location>
</feature>
<feature type="compositionally biased region" description="Basic residues" evidence="1">
    <location>
        <begin position="131"/>
        <end position="141"/>
    </location>
</feature>
<reference evidence="2" key="1">
    <citation type="journal article" date="2020" name="Nature">
        <title>Giant virus diversity and host interactions through global metagenomics.</title>
        <authorList>
            <person name="Schulz F."/>
            <person name="Roux S."/>
            <person name="Paez-Espino D."/>
            <person name="Jungbluth S."/>
            <person name="Walsh D.A."/>
            <person name="Denef V.J."/>
            <person name="McMahon K.D."/>
            <person name="Konstantinidis K.T."/>
            <person name="Eloe-Fadrosh E.A."/>
            <person name="Kyrpides N.C."/>
            <person name="Woyke T."/>
        </authorList>
    </citation>
    <scope>NUCLEOTIDE SEQUENCE</scope>
    <source>
        <strain evidence="2">GVMAG-S-1101164-67</strain>
    </source>
</reference>
<evidence type="ECO:0000313" key="2">
    <source>
        <dbReference type="EMBL" id="QHU10324.1"/>
    </source>
</evidence>
<feature type="compositionally biased region" description="Low complexity" evidence="1">
    <location>
        <begin position="162"/>
        <end position="187"/>
    </location>
</feature>
<evidence type="ECO:0000256" key="1">
    <source>
        <dbReference type="SAM" id="MobiDB-lite"/>
    </source>
</evidence>